<dbReference type="SUPFAM" id="SSF56925">
    <property type="entry name" value="OMPA-like"/>
    <property type="match status" value="1"/>
</dbReference>
<feature type="domain" description="Outer membrane protein beta-barrel" evidence="3">
    <location>
        <begin position="24"/>
        <end position="222"/>
    </location>
</feature>
<dbReference type="KEGG" id="ome:OLMES_3459"/>
<dbReference type="AlphaFoldDB" id="A0A1Y0IDD8"/>
<sequence length="222" mass="24892">MILVRSFLLAISAFIISTTLTYAQEKAAEDTIAREGKDYVSVNAILFDYRSIGRDSQAQTFATSVTMGTYITDYVTVEVRGGYGLTTDSIVVGSFTEEVEGEVDENGDPATVRRNVNADVGLDYFFSWYIGLSYPMTEWMDFQLKYGFSHVQGKAKFNKELADDDIIADDYLTSTFSVSWLGEVDIRLTDNLWVTGEVGRLHSDTTTDIKTLHLTTGLKYFF</sequence>
<keyword evidence="5" id="KW-1185">Reference proteome</keyword>
<dbReference type="InterPro" id="IPR011250">
    <property type="entry name" value="OMP/PagP_B-barrel"/>
</dbReference>
<gene>
    <name evidence="4" type="ORF">OLMES_3459</name>
</gene>
<feature type="chain" id="PRO_5012282016" description="Outer membrane protein beta-barrel domain-containing protein" evidence="2">
    <location>
        <begin position="24"/>
        <end position="222"/>
    </location>
</feature>
<evidence type="ECO:0000259" key="3">
    <source>
        <dbReference type="Pfam" id="PF13505"/>
    </source>
</evidence>
<evidence type="ECO:0000256" key="1">
    <source>
        <dbReference type="ARBA" id="ARBA00022729"/>
    </source>
</evidence>
<dbReference type="Pfam" id="PF13505">
    <property type="entry name" value="OMP_b-brl"/>
    <property type="match status" value="1"/>
</dbReference>
<evidence type="ECO:0000256" key="2">
    <source>
        <dbReference type="SAM" id="SignalP"/>
    </source>
</evidence>
<name>A0A1Y0IDD8_9GAMM</name>
<protein>
    <recommendedName>
        <fullName evidence="3">Outer membrane protein beta-barrel domain-containing protein</fullName>
    </recommendedName>
</protein>
<proteinExistence type="predicted"/>
<evidence type="ECO:0000313" key="4">
    <source>
        <dbReference type="EMBL" id="ARU57495.1"/>
    </source>
</evidence>
<reference evidence="4 5" key="1">
    <citation type="submission" date="2017-05" db="EMBL/GenBank/DDBJ databases">
        <title>Genomic insights into alkan degradation activity of Oleiphilus messinensis.</title>
        <authorList>
            <person name="Kozyavkin S.A."/>
            <person name="Slesarev A.I."/>
            <person name="Golyshin P.N."/>
            <person name="Korzhenkov A."/>
            <person name="Golyshina O.N."/>
            <person name="Toshchakov S.V."/>
        </authorList>
    </citation>
    <scope>NUCLEOTIDE SEQUENCE [LARGE SCALE GENOMIC DNA]</scope>
    <source>
        <strain evidence="4 5">ME102</strain>
    </source>
</reference>
<dbReference type="InterPro" id="IPR027385">
    <property type="entry name" value="Beta-barrel_OMP"/>
</dbReference>
<dbReference type="RefSeq" id="WP_087462387.1">
    <property type="nucleotide sequence ID" value="NZ_CP021425.1"/>
</dbReference>
<keyword evidence="1 2" id="KW-0732">Signal</keyword>
<dbReference type="OrthoDB" id="6362488at2"/>
<evidence type="ECO:0000313" key="5">
    <source>
        <dbReference type="Proteomes" id="UP000196027"/>
    </source>
</evidence>
<feature type="signal peptide" evidence="2">
    <location>
        <begin position="1"/>
        <end position="23"/>
    </location>
</feature>
<organism evidence="4 5">
    <name type="scientific">Oleiphilus messinensis</name>
    <dbReference type="NCBI Taxonomy" id="141451"/>
    <lineage>
        <taxon>Bacteria</taxon>
        <taxon>Pseudomonadati</taxon>
        <taxon>Pseudomonadota</taxon>
        <taxon>Gammaproteobacteria</taxon>
        <taxon>Oceanospirillales</taxon>
        <taxon>Oleiphilaceae</taxon>
        <taxon>Oleiphilus</taxon>
    </lineage>
</organism>
<dbReference type="Proteomes" id="UP000196027">
    <property type="component" value="Chromosome"/>
</dbReference>
<dbReference type="EMBL" id="CP021425">
    <property type="protein sequence ID" value="ARU57495.1"/>
    <property type="molecule type" value="Genomic_DNA"/>
</dbReference>
<accession>A0A1Y0IDD8</accession>